<name>A0A8T0GHC3_CERPU</name>
<feature type="compositionally biased region" description="Basic residues" evidence="1">
    <location>
        <begin position="146"/>
        <end position="158"/>
    </location>
</feature>
<feature type="region of interest" description="Disordered" evidence="1">
    <location>
        <begin position="76"/>
        <end position="114"/>
    </location>
</feature>
<keyword evidence="3" id="KW-1185">Reference proteome</keyword>
<accession>A0A8T0GHC3</accession>
<feature type="compositionally biased region" description="Polar residues" evidence="1">
    <location>
        <begin position="17"/>
        <end position="55"/>
    </location>
</feature>
<evidence type="ECO:0000313" key="2">
    <source>
        <dbReference type="EMBL" id="KAG0557947.1"/>
    </source>
</evidence>
<feature type="compositionally biased region" description="Basic and acidic residues" evidence="1">
    <location>
        <begin position="89"/>
        <end position="114"/>
    </location>
</feature>
<protein>
    <submittedName>
        <fullName evidence="2">Uncharacterized protein</fullName>
    </submittedName>
</protein>
<evidence type="ECO:0000256" key="1">
    <source>
        <dbReference type="SAM" id="MobiDB-lite"/>
    </source>
</evidence>
<gene>
    <name evidence="2" type="ORF">KC19_11G167600</name>
</gene>
<dbReference type="EMBL" id="CM026432">
    <property type="protein sequence ID" value="KAG0557947.1"/>
    <property type="molecule type" value="Genomic_DNA"/>
</dbReference>
<feature type="region of interest" description="Disordered" evidence="1">
    <location>
        <begin position="128"/>
        <end position="190"/>
    </location>
</feature>
<feature type="compositionally biased region" description="Polar residues" evidence="1">
    <location>
        <begin position="174"/>
        <end position="190"/>
    </location>
</feature>
<dbReference type="Proteomes" id="UP000822688">
    <property type="component" value="Chromosome 11"/>
</dbReference>
<sequence length="190" mass="21943">MRLFLHASRHLPRIQQDHQTLQSSKLHQTPPNFVQLRSSPESATSSTKRFPTTIKNAPRYKGLSETEHVRWKIPWRDTNRASKRGRSTVPEHARQESSERPEAGVRAERERERERVWGMAGLQCGCGGRGDGVESSTGLHSQQQQQRRRRRRRRRRRLVSLTSLVSTPRHATPRHSTALRSTTLHCTALH</sequence>
<evidence type="ECO:0000313" key="3">
    <source>
        <dbReference type="Proteomes" id="UP000822688"/>
    </source>
</evidence>
<reference evidence="2 3" key="1">
    <citation type="submission" date="2020-06" db="EMBL/GenBank/DDBJ databases">
        <title>WGS assembly of Ceratodon purpureus strain R40.</title>
        <authorList>
            <person name="Carey S.B."/>
            <person name="Jenkins J."/>
            <person name="Shu S."/>
            <person name="Lovell J.T."/>
            <person name="Sreedasyam A."/>
            <person name="Maumus F."/>
            <person name="Tiley G.P."/>
            <person name="Fernandez-Pozo N."/>
            <person name="Barry K."/>
            <person name="Chen C."/>
            <person name="Wang M."/>
            <person name="Lipzen A."/>
            <person name="Daum C."/>
            <person name="Saski C.A."/>
            <person name="Payton A.C."/>
            <person name="Mcbreen J.C."/>
            <person name="Conrad R.E."/>
            <person name="Kollar L.M."/>
            <person name="Olsson S."/>
            <person name="Huttunen S."/>
            <person name="Landis J.B."/>
            <person name="Wickett N.J."/>
            <person name="Johnson M.G."/>
            <person name="Rensing S.A."/>
            <person name="Grimwood J."/>
            <person name="Schmutz J."/>
            <person name="Mcdaniel S.F."/>
        </authorList>
    </citation>
    <scope>NUCLEOTIDE SEQUENCE [LARGE SCALE GENOMIC DNA]</scope>
    <source>
        <strain evidence="2 3">R40</strain>
    </source>
</reference>
<feature type="region of interest" description="Disordered" evidence="1">
    <location>
        <begin position="1"/>
        <end position="59"/>
    </location>
</feature>
<dbReference type="AlphaFoldDB" id="A0A8T0GHC3"/>
<comment type="caution">
    <text evidence="2">The sequence shown here is derived from an EMBL/GenBank/DDBJ whole genome shotgun (WGS) entry which is preliminary data.</text>
</comment>
<proteinExistence type="predicted"/>
<organism evidence="2 3">
    <name type="scientific">Ceratodon purpureus</name>
    <name type="common">Fire moss</name>
    <name type="synonym">Dicranum purpureum</name>
    <dbReference type="NCBI Taxonomy" id="3225"/>
    <lineage>
        <taxon>Eukaryota</taxon>
        <taxon>Viridiplantae</taxon>
        <taxon>Streptophyta</taxon>
        <taxon>Embryophyta</taxon>
        <taxon>Bryophyta</taxon>
        <taxon>Bryophytina</taxon>
        <taxon>Bryopsida</taxon>
        <taxon>Dicranidae</taxon>
        <taxon>Pseudoditrichales</taxon>
        <taxon>Ditrichaceae</taxon>
        <taxon>Ceratodon</taxon>
    </lineage>
</organism>